<dbReference type="Pfam" id="PF01851">
    <property type="entry name" value="PC_rep"/>
    <property type="match status" value="1"/>
</dbReference>
<dbReference type="Gene3D" id="1.25.10.10">
    <property type="entry name" value="Leucine-rich Repeat Variant"/>
    <property type="match status" value="1"/>
</dbReference>
<feature type="domain" description="RPN1 N-terminal" evidence="9">
    <location>
        <begin position="28"/>
        <end position="326"/>
    </location>
</feature>
<evidence type="ECO:0000259" key="10">
    <source>
        <dbReference type="Pfam" id="PF18051"/>
    </source>
</evidence>
<dbReference type="PANTHER" id="PTHR10943">
    <property type="entry name" value="26S PROTEASOME NON-ATPASE REGULATORY SUBUNIT"/>
    <property type="match status" value="1"/>
</dbReference>
<evidence type="ECO:0000256" key="1">
    <source>
        <dbReference type="ARBA" id="ARBA00004031"/>
    </source>
</evidence>
<comment type="function">
    <text evidence="7">Component of the 26S proteasome, a multiprotein complex involved in the ATP-dependent degradation of ubiquitinated proteins. This complex plays a key role in the maintenance of protein homeostasis by removing misfolded or damaged proteins, which could impair cellular functions, and by removing proteins whose functions are no longer required. Therefore, the proteasome participates in numerous cellular processes, including cell cycle progression, apoptosis, or DNA damage repair.</text>
</comment>
<comment type="function">
    <text evidence="1">Binds to the intracellular domain of tumor necrosis factor type 1 receptor. The binding domain of TRAP1 and TRAP2 resides outside the death domain of TNFR1.</text>
</comment>
<evidence type="ECO:0000313" key="12">
    <source>
        <dbReference type="RefSeq" id="XP_017779189.1"/>
    </source>
</evidence>
<comment type="subunit">
    <text evidence="6">Component of the 19S proteasome regulatory particle complex. The 26S proteasome consists of a 20S core particle (CP) and two 19S regulatory subunits (RP). The regulatory particle is made of a lid composed of 9 subunits, a base containing 6 ATPases and few additional components including PSMD2. Interacts with RPGRIP1L. Interacts with CRY1 in a KDM8-dependent manner. Interacts (via C-terminus) with phosphatase UBLCP1 (via ubiquitin-like domain); the interaction recruits UBLCP1 to the 19S regulatory particle where it dephosphorylates 19S subunit PSMC2/RPT1 which impairs PSMC2 ATPase activity and disrupts 26S proteasome assembly.</text>
</comment>
<dbReference type="InterPro" id="IPR011989">
    <property type="entry name" value="ARM-like"/>
</dbReference>
<dbReference type="InterPro" id="IPR040892">
    <property type="entry name" value="RPN1_N"/>
</dbReference>
<evidence type="ECO:0000256" key="8">
    <source>
        <dbReference type="SAM" id="Coils"/>
    </source>
</evidence>
<proteinExistence type="inferred from homology"/>
<dbReference type="Proteomes" id="UP000695000">
    <property type="component" value="Unplaced"/>
</dbReference>
<dbReference type="PIRSF" id="PIRSF015965">
    <property type="entry name" value="26S_Psome_Rpn1"/>
    <property type="match status" value="1"/>
</dbReference>
<evidence type="ECO:0000256" key="7">
    <source>
        <dbReference type="PIRNR" id="PIRNR015965"/>
    </source>
</evidence>
<sequence>MATVDVLPRKVEKTEELSEEDKELQDELKTLIDKIVGADPHLVHPALEMLKFLIRTSTTSMTSVPKPLKYLAPYYETLKEAHGKMVNVAVKKQCADIISVLAMCPMGGTETPLESLKYCMLGTMQNIGDWGHEYVHHIETQIVEQLLRCQKSEEKLENLIEDCVRFDCEHHGEIQACDFLMEIDHLEKLEKYLNAGIYQRVCMYLTSCAKYVDEIECEKIYKLIGEQYFKYEEYIRAAIIAIHLNKRNVIEDIFRTSKDGALLRQLAFICGRHLLNVTLPDDLEDRDELMNIMNNGNLSSQFLTLARELDIMDPKSPEDVYKVWLEPTPMRPSILAENIDSARQNLASSFVNGFVNAGFGNDKLVSGDSGNRWIYRNKENGMLSATASLGLVHLWDVDGGLTPIDKYLYSNDELIKSGALLALGIVNCRVRNECDPALALLADFISDKSSAIRNSAVLGLGLAYVGTDRQDVTSLLIVAVENATTAENFATACLAIGLVCANTCNAEASNAILTKLVDWRENEQMKSTHMVLAVLGLGFLYLGRKDAIDATCEAVEVFEEPHNAIFKSLLHLCAYTGTGDVFIIQEMLSNIGDRVNLLKDEESKLDASSIKSERKKNEIDSGLAQAIPVLGLGCVSLGEDMGTEMCSKILGSVGRYGDPAVRRAVPLAIAMNSVSKPHLPVIEVLTKYSHDSDEKVACNAIFALGIVGAGTNNARLAATLRQLAVYHARNAAELFMVRISQGLTHLGKGTLSLSPLHTDRLLLDYCSIAALLIPMISLLDPHAFILGQHHYLLYSLAAGMTPRWLITLDENLEHVSVPVRVGQAVDVVGKAGTPKTIVGIHTHTTPVLLACGERAELATEQYEAFGPTLDGICVLRKRPDYMETD</sequence>
<dbReference type="Pfam" id="PF17781">
    <property type="entry name" value="RPN1_RPN2_N"/>
    <property type="match status" value="1"/>
</dbReference>
<dbReference type="RefSeq" id="XP_017779189.1">
    <property type="nucleotide sequence ID" value="XM_017923700.1"/>
</dbReference>
<evidence type="ECO:0000256" key="4">
    <source>
        <dbReference type="ARBA" id="ARBA00022737"/>
    </source>
</evidence>
<evidence type="ECO:0000256" key="5">
    <source>
        <dbReference type="ARBA" id="ARBA00022942"/>
    </source>
</evidence>
<evidence type="ECO:0000259" key="9">
    <source>
        <dbReference type="Pfam" id="PF17781"/>
    </source>
</evidence>
<evidence type="ECO:0000256" key="2">
    <source>
        <dbReference type="ARBA" id="ARBA00005460"/>
    </source>
</evidence>
<keyword evidence="8" id="KW-0175">Coiled coil</keyword>
<evidence type="ECO:0000313" key="11">
    <source>
        <dbReference type="Proteomes" id="UP000695000"/>
    </source>
</evidence>
<dbReference type="GeneID" id="108564600"/>
<reference evidence="12" key="1">
    <citation type="submission" date="2025-08" db="UniProtKB">
        <authorList>
            <consortium name="RefSeq"/>
        </authorList>
    </citation>
    <scope>IDENTIFICATION</scope>
    <source>
        <tissue evidence="12">Whole Larva</tissue>
    </source>
</reference>
<dbReference type="InterPro" id="IPR002015">
    <property type="entry name" value="Proteasome/cyclosome_rpt"/>
</dbReference>
<dbReference type="InterPro" id="IPR016024">
    <property type="entry name" value="ARM-type_fold"/>
</dbReference>
<feature type="domain" description="26S proteasome non-ATPase regulatory subunit RPN1 C-terminal" evidence="10">
    <location>
        <begin position="828"/>
        <end position="881"/>
    </location>
</feature>
<dbReference type="PANTHER" id="PTHR10943:SF1">
    <property type="entry name" value="26S PROTEASOME NON-ATPASE REGULATORY SUBUNIT 2"/>
    <property type="match status" value="1"/>
</dbReference>
<accession>A0ABM1MX89</accession>
<evidence type="ECO:0000256" key="3">
    <source>
        <dbReference type="ARBA" id="ARBA00014928"/>
    </source>
</evidence>
<keyword evidence="11" id="KW-1185">Reference proteome</keyword>
<dbReference type="Pfam" id="PF18051">
    <property type="entry name" value="RPN1_C"/>
    <property type="match status" value="1"/>
</dbReference>
<comment type="similarity">
    <text evidence="2 7">Belongs to the proteasome subunit S2 family.</text>
</comment>
<feature type="coiled-coil region" evidence="8">
    <location>
        <begin position="142"/>
        <end position="169"/>
    </location>
</feature>
<evidence type="ECO:0000256" key="6">
    <source>
        <dbReference type="ARBA" id="ARBA00046857"/>
    </source>
</evidence>
<keyword evidence="5 7" id="KW-0647">Proteasome</keyword>
<name>A0ABM1MX89_NICVS</name>
<dbReference type="InterPro" id="IPR016643">
    <property type="entry name" value="26S_Psome_Rpn1"/>
</dbReference>
<gene>
    <name evidence="12" type="primary">LOC108564600</name>
</gene>
<organism evidence="11 12">
    <name type="scientific">Nicrophorus vespilloides</name>
    <name type="common">Boreal carrion beetle</name>
    <dbReference type="NCBI Taxonomy" id="110193"/>
    <lineage>
        <taxon>Eukaryota</taxon>
        <taxon>Metazoa</taxon>
        <taxon>Ecdysozoa</taxon>
        <taxon>Arthropoda</taxon>
        <taxon>Hexapoda</taxon>
        <taxon>Insecta</taxon>
        <taxon>Pterygota</taxon>
        <taxon>Neoptera</taxon>
        <taxon>Endopterygota</taxon>
        <taxon>Coleoptera</taxon>
        <taxon>Polyphaga</taxon>
        <taxon>Staphyliniformia</taxon>
        <taxon>Silphidae</taxon>
        <taxon>Nicrophorinae</taxon>
        <taxon>Nicrophorus</taxon>
    </lineage>
</organism>
<dbReference type="InterPro" id="IPR041433">
    <property type="entry name" value="RPN1_C"/>
</dbReference>
<dbReference type="SUPFAM" id="SSF48371">
    <property type="entry name" value="ARM repeat"/>
    <property type="match status" value="1"/>
</dbReference>
<keyword evidence="4" id="KW-0677">Repeat</keyword>
<protein>
    <recommendedName>
        <fullName evidence="3 7">26S proteasome non-ATPase regulatory subunit 2</fullName>
    </recommendedName>
</protein>